<dbReference type="Pfam" id="PF13092">
    <property type="entry name" value="CENP-L"/>
    <property type="match status" value="1"/>
</dbReference>
<protein>
    <submittedName>
        <fullName evidence="2">Uncharacterized protein</fullName>
    </submittedName>
</protein>
<feature type="region of interest" description="Disordered" evidence="1">
    <location>
        <begin position="365"/>
        <end position="416"/>
    </location>
</feature>
<evidence type="ECO:0000313" key="2">
    <source>
        <dbReference type="EMBL" id="KAF1992432.1"/>
    </source>
</evidence>
<proteinExistence type="predicted"/>
<dbReference type="EMBL" id="ML977137">
    <property type="protein sequence ID" value="KAF1992432.1"/>
    <property type="molecule type" value="Genomic_DNA"/>
</dbReference>
<accession>A0A6G1HHC5</accession>
<evidence type="ECO:0000256" key="1">
    <source>
        <dbReference type="SAM" id="MobiDB-lite"/>
    </source>
</evidence>
<name>A0A6G1HHC5_9PEZI</name>
<feature type="compositionally biased region" description="Basic and acidic residues" evidence="1">
    <location>
        <begin position="373"/>
        <end position="394"/>
    </location>
</feature>
<reference evidence="2" key="1">
    <citation type="journal article" date="2020" name="Stud. Mycol.">
        <title>101 Dothideomycetes genomes: a test case for predicting lifestyles and emergence of pathogens.</title>
        <authorList>
            <person name="Haridas S."/>
            <person name="Albert R."/>
            <person name="Binder M."/>
            <person name="Bloem J."/>
            <person name="Labutti K."/>
            <person name="Salamov A."/>
            <person name="Andreopoulos B."/>
            <person name="Baker S."/>
            <person name="Barry K."/>
            <person name="Bills G."/>
            <person name="Bluhm B."/>
            <person name="Cannon C."/>
            <person name="Castanera R."/>
            <person name="Culley D."/>
            <person name="Daum C."/>
            <person name="Ezra D."/>
            <person name="Gonzalez J."/>
            <person name="Henrissat B."/>
            <person name="Kuo A."/>
            <person name="Liang C."/>
            <person name="Lipzen A."/>
            <person name="Lutzoni F."/>
            <person name="Magnuson J."/>
            <person name="Mondo S."/>
            <person name="Nolan M."/>
            <person name="Ohm R."/>
            <person name="Pangilinan J."/>
            <person name="Park H.-J."/>
            <person name="Ramirez L."/>
            <person name="Alfaro M."/>
            <person name="Sun H."/>
            <person name="Tritt A."/>
            <person name="Yoshinaga Y."/>
            <person name="Zwiers L.-H."/>
            <person name="Turgeon B."/>
            <person name="Goodwin S."/>
            <person name="Spatafora J."/>
            <person name="Crous P."/>
            <person name="Grigoriev I."/>
        </authorList>
    </citation>
    <scope>NUCLEOTIDE SEQUENCE</scope>
    <source>
        <strain evidence="2">CBS 113979</strain>
    </source>
</reference>
<dbReference type="InterPro" id="IPR025204">
    <property type="entry name" value="CENP-L"/>
</dbReference>
<dbReference type="AlphaFoldDB" id="A0A6G1HHC5"/>
<organism evidence="2 3">
    <name type="scientific">Aulographum hederae CBS 113979</name>
    <dbReference type="NCBI Taxonomy" id="1176131"/>
    <lineage>
        <taxon>Eukaryota</taxon>
        <taxon>Fungi</taxon>
        <taxon>Dikarya</taxon>
        <taxon>Ascomycota</taxon>
        <taxon>Pezizomycotina</taxon>
        <taxon>Dothideomycetes</taxon>
        <taxon>Pleosporomycetidae</taxon>
        <taxon>Aulographales</taxon>
        <taxon>Aulographaceae</taxon>
    </lineage>
</organism>
<evidence type="ECO:0000313" key="3">
    <source>
        <dbReference type="Proteomes" id="UP000800041"/>
    </source>
</evidence>
<gene>
    <name evidence="2" type="ORF">K402DRAFT_416092</name>
</gene>
<dbReference type="Proteomes" id="UP000800041">
    <property type="component" value="Unassembled WGS sequence"/>
</dbReference>
<keyword evidence="3" id="KW-1185">Reference proteome</keyword>
<dbReference type="OrthoDB" id="8864979at2759"/>
<sequence length="416" mass="46520">MADPPYPLFGCTWTLHRVSELFHGDSHILSDIACQIHARRLKDALRGDYIRGVDVAVGGEDTSLRNAGSLLDCSWDLLGDEAQWTSAHRTRSENDEDDASDISDSPEAVDADNTRGIHIQLQFEKTSYGALLLRRPSSRTSMAGYTALPLLLVRMPAALQKTFIDHLSRTFDCRISPMKLRTNFLTSSIEQILHDLTTASLPPLEFQSAIKSVQLQLGFPHLLTPELLRSVDITIAKEEIEIFLNKGRELPTQPLLAEKSHREPTVVGPFTRALAAYFKSHMAIDLLHKSITIKKLACAVFALAGEGKLKLFQPQLEVANNTSRHGAKETTPKYTAFQALLRNFYDLLLAEAEFRREPFDERRSVLGKGKSKRLAEDGEDGPRRKKVLGRDALPERLVPVPAEPPPPYELHDPARH</sequence>
<feature type="region of interest" description="Disordered" evidence="1">
    <location>
        <begin position="86"/>
        <end position="109"/>
    </location>
</feature>